<dbReference type="NCBIfam" id="NF002475">
    <property type="entry name" value="PRK01723.1"/>
    <property type="match status" value="1"/>
</dbReference>
<evidence type="ECO:0000313" key="17">
    <source>
        <dbReference type="Proteomes" id="UP000287563"/>
    </source>
</evidence>
<evidence type="ECO:0000256" key="8">
    <source>
        <dbReference type="ARBA" id="ARBA00022741"/>
    </source>
</evidence>
<evidence type="ECO:0000256" key="4">
    <source>
        <dbReference type="ARBA" id="ARBA00011988"/>
    </source>
</evidence>
<evidence type="ECO:0000256" key="13">
    <source>
        <dbReference type="ARBA" id="ARBA00029511"/>
    </source>
</evidence>
<evidence type="ECO:0000256" key="12">
    <source>
        <dbReference type="ARBA" id="ARBA00023136"/>
    </source>
</evidence>
<dbReference type="HAMAP" id="MF_00521">
    <property type="entry name" value="KDO_kinase"/>
    <property type="match status" value="1"/>
</dbReference>
<name>A0A444JN22_9GAMM</name>
<comment type="function">
    <text evidence="15">Catalyzes the ATP-dependent phosphorylation of the 3-deoxy-D-manno-octulosonic acid (Kdo) residue in Kdo-lipid IV(A) at the 4-OH position.</text>
</comment>
<keyword evidence="12 15" id="KW-0472">Membrane</keyword>
<dbReference type="GO" id="GO:0005886">
    <property type="term" value="C:plasma membrane"/>
    <property type="evidence" value="ECO:0007669"/>
    <property type="project" value="UniProtKB-SubCell"/>
</dbReference>
<dbReference type="OrthoDB" id="6854449at2"/>
<keyword evidence="8 15" id="KW-0547">Nucleotide-binding</keyword>
<dbReference type="Pfam" id="PF06293">
    <property type="entry name" value="Kdo"/>
    <property type="match status" value="1"/>
</dbReference>
<dbReference type="Proteomes" id="UP000287563">
    <property type="component" value="Unassembled WGS sequence"/>
</dbReference>
<dbReference type="InterPro" id="IPR022826">
    <property type="entry name" value="KDO_kinase"/>
</dbReference>
<dbReference type="AlphaFoldDB" id="A0A444JN22"/>
<dbReference type="EMBL" id="RJLM01000007">
    <property type="protein sequence ID" value="RWX54471.1"/>
    <property type="molecule type" value="Genomic_DNA"/>
</dbReference>
<dbReference type="InterPro" id="IPR011009">
    <property type="entry name" value="Kinase-like_dom_sf"/>
</dbReference>
<evidence type="ECO:0000256" key="5">
    <source>
        <dbReference type="ARBA" id="ARBA00022475"/>
    </source>
</evidence>
<organism evidence="16 17">
    <name type="scientific">Photobacterium chitinilyticum</name>
    <dbReference type="NCBI Taxonomy" id="2485123"/>
    <lineage>
        <taxon>Bacteria</taxon>
        <taxon>Pseudomonadati</taxon>
        <taxon>Pseudomonadota</taxon>
        <taxon>Gammaproteobacteria</taxon>
        <taxon>Vibrionales</taxon>
        <taxon>Vibrionaceae</taxon>
        <taxon>Photobacterium</taxon>
    </lineage>
</organism>
<feature type="active site" evidence="15">
    <location>
        <position position="166"/>
    </location>
</feature>
<dbReference type="GO" id="GO:0005524">
    <property type="term" value="F:ATP binding"/>
    <property type="evidence" value="ECO:0007669"/>
    <property type="project" value="UniProtKB-UniRule"/>
</dbReference>
<dbReference type="GO" id="GO:0009244">
    <property type="term" value="P:lipopolysaccharide core region biosynthetic process"/>
    <property type="evidence" value="ECO:0007669"/>
    <property type="project" value="UniProtKB-UniRule"/>
</dbReference>
<evidence type="ECO:0000256" key="3">
    <source>
        <dbReference type="ARBA" id="ARBA00010327"/>
    </source>
</evidence>
<evidence type="ECO:0000256" key="15">
    <source>
        <dbReference type="HAMAP-Rule" id="MF_00521"/>
    </source>
</evidence>
<evidence type="ECO:0000256" key="10">
    <source>
        <dbReference type="ARBA" id="ARBA00022840"/>
    </source>
</evidence>
<dbReference type="EC" id="2.7.1.166" evidence="4 15"/>
<accession>A0A444JN22</accession>
<dbReference type="GO" id="GO:0016301">
    <property type="term" value="F:kinase activity"/>
    <property type="evidence" value="ECO:0007669"/>
    <property type="project" value="UniProtKB-KW"/>
</dbReference>
<evidence type="ECO:0000256" key="14">
    <source>
        <dbReference type="ARBA" id="ARBA00034417"/>
    </source>
</evidence>
<keyword evidence="10 15" id="KW-0067">ATP-binding</keyword>
<comment type="caution">
    <text evidence="16">The sequence shown here is derived from an EMBL/GenBank/DDBJ whole genome shotgun (WGS) entry which is preliminary data.</text>
</comment>
<keyword evidence="17" id="KW-1185">Reference proteome</keyword>
<gene>
    <name evidence="15" type="primary">kdkA</name>
    <name evidence="16" type="ORF">EDI28_17235</name>
</gene>
<evidence type="ECO:0000256" key="7">
    <source>
        <dbReference type="ARBA" id="ARBA00022679"/>
    </source>
</evidence>
<dbReference type="SUPFAM" id="SSF56112">
    <property type="entry name" value="Protein kinase-like (PK-like)"/>
    <property type="match status" value="1"/>
</dbReference>
<keyword evidence="9 15" id="KW-0418">Kinase</keyword>
<dbReference type="RefSeq" id="WP_128785094.1">
    <property type="nucleotide sequence ID" value="NZ_JAKJSG010000013.1"/>
</dbReference>
<evidence type="ECO:0000256" key="11">
    <source>
        <dbReference type="ARBA" id="ARBA00022985"/>
    </source>
</evidence>
<evidence type="ECO:0000256" key="2">
    <source>
        <dbReference type="ARBA" id="ARBA00004713"/>
    </source>
</evidence>
<protein>
    <recommendedName>
        <fullName evidence="13 15">3-deoxy-D-manno-octulosonic acid kinase</fullName>
        <shortName evidence="15">Kdo kinase</shortName>
        <ecNumber evidence="4 15">2.7.1.166</ecNumber>
    </recommendedName>
</protein>
<dbReference type="GO" id="GO:0016773">
    <property type="term" value="F:phosphotransferase activity, alcohol group as acceptor"/>
    <property type="evidence" value="ECO:0007669"/>
    <property type="project" value="UniProtKB-UniRule"/>
</dbReference>
<comment type="pathway">
    <text evidence="2 15">Bacterial outer membrane biogenesis; LPS core biosynthesis.</text>
</comment>
<comment type="similarity">
    <text evidence="3 15">Belongs to the protein kinase superfamily. KdkA/RfaP family.</text>
</comment>
<evidence type="ECO:0000256" key="6">
    <source>
        <dbReference type="ARBA" id="ARBA00022519"/>
    </source>
</evidence>
<proteinExistence type="inferred from homology"/>
<dbReference type="Gene3D" id="1.10.510.10">
    <property type="entry name" value="Transferase(Phosphotransferase) domain 1"/>
    <property type="match status" value="1"/>
</dbReference>
<keyword evidence="6 15" id="KW-0997">Cell inner membrane</keyword>
<comment type="subcellular location">
    <subcellularLocation>
        <location evidence="1 15">Cell inner membrane</location>
        <topology evidence="1 15">Peripheral membrane protein</topology>
        <orientation evidence="1 15">Cytoplasmic side</orientation>
    </subcellularLocation>
</comment>
<evidence type="ECO:0000313" key="16">
    <source>
        <dbReference type="EMBL" id="RWX54471.1"/>
    </source>
</evidence>
<comment type="catalytic activity">
    <reaction evidence="14 15">
        <text>an alpha-Kdo-(2-&gt;6)-lipid IVA + ATP = a 4-O-phospho-alpha-Kdo-(2-&gt;6)-lipid IVA + ADP + H(+)</text>
        <dbReference type="Rhea" id="RHEA:74271"/>
        <dbReference type="ChEBI" id="CHEBI:15378"/>
        <dbReference type="ChEBI" id="CHEBI:30616"/>
        <dbReference type="ChEBI" id="CHEBI:176428"/>
        <dbReference type="ChEBI" id="CHEBI:193140"/>
        <dbReference type="ChEBI" id="CHEBI:456216"/>
        <dbReference type="EC" id="2.7.1.166"/>
    </reaction>
</comment>
<keyword evidence="11 15" id="KW-0448">Lipopolysaccharide biosynthesis</keyword>
<dbReference type="UniPathway" id="UPA00958"/>
<evidence type="ECO:0000256" key="9">
    <source>
        <dbReference type="ARBA" id="ARBA00022777"/>
    </source>
</evidence>
<sequence>MQVISSKISRIWYDDSLLGKEPASWFDPAYWQQQEAITGQANGRGTTYFISTPKLPMALRHYWRGGLLGRLIKDQYVFTGWEKTRCAEEIKLLQLLAEGGVRVPRPVAARAVRCGLTYRADILTEQVADASDLVAVLQQRRLSEAEWRDIGQLIKKMHNLQVCHTDLNIHNILLDDKGQFWLIDFDKCYQSKGDKWKQSNLERLQRSLRKEVQRFSILWNENEWNWLYSGYIGR</sequence>
<keyword evidence="7 15" id="KW-0808">Transferase</keyword>
<reference evidence="16 17" key="1">
    <citation type="submission" date="2018-11" db="EMBL/GenBank/DDBJ databases">
        <title>Photobacterium sp. BEI247 sp. nov., a marine bacterium isolated from Yongle Blue Hole in the South China Sea.</title>
        <authorList>
            <person name="Wang X."/>
        </authorList>
    </citation>
    <scope>NUCLEOTIDE SEQUENCE [LARGE SCALE GENOMIC DNA]</scope>
    <source>
        <strain evidence="17">BEI247</strain>
    </source>
</reference>
<evidence type="ECO:0000256" key="1">
    <source>
        <dbReference type="ARBA" id="ARBA00004515"/>
    </source>
</evidence>
<keyword evidence="5 15" id="KW-1003">Cell membrane</keyword>